<accession>A0AA42DKL5</accession>
<keyword evidence="3" id="KW-1185">Reference proteome</keyword>
<keyword evidence="1" id="KW-0472">Membrane</keyword>
<dbReference type="PROSITE" id="PS51257">
    <property type="entry name" value="PROKAR_LIPOPROTEIN"/>
    <property type="match status" value="1"/>
</dbReference>
<keyword evidence="1" id="KW-1133">Transmembrane helix</keyword>
<comment type="caution">
    <text evidence="2">The sequence shown here is derived from an EMBL/GenBank/DDBJ whole genome shotgun (WGS) entry which is preliminary data.</text>
</comment>
<keyword evidence="1" id="KW-0812">Transmembrane</keyword>
<proteinExistence type="predicted"/>
<dbReference type="AlphaFoldDB" id="A0AA42DKL5"/>
<evidence type="ECO:0000313" key="3">
    <source>
        <dbReference type="Proteomes" id="UP001169242"/>
    </source>
</evidence>
<protein>
    <submittedName>
        <fullName evidence="2">Uncharacterized protein</fullName>
    </submittedName>
</protein>
<evidence type="ECO:0000256" key="1">
    <source>
        <dbReference type="SAM" id="Phobius"/>
    </source>
</evidence>
<name>A0AA42DKL5_9FIRM</name>
<organism evidence="2 3">
    <name type="scientific">Holtiella tumoricola</name>
    <dbReference type="NCBI Taxonomy" id="3018743"/>
    <lineage>
        <taxon>Bacteria</taxon>
        <taxon>Bacillati</taxon>
        <taxon>Bacillota</taxon>
        <taxon>Clostridia</taxon>
        <taxon>Lachnospirales</taxon>
        <taxon>Cellulosilyticaceae</taxon>
        <taxon>Holtiella</taxon>
    </lineage>
</organism>
<dbReference type="Proteomes" id="UP001169242">
    <property type="component" value="Unassembled WGS sequence"/>
</dbReference>
<dbReference type="RefSeq" id="WP_271011264.1">
    <property type="nucleotide sequence ID" value="NZ_JAQIFT010000016.1"/>
</dbReference>
<evidence type="ECO:0000313" key="2">
    <source>
        <dbReference type="EMBL" id="MDA3730717.1"/>
    </source>
</evidence>
<dbReference type="EMBL" id="JAQIFT010000016">
    <property type="protein sequence ID" value="MDA3730717.1"/>
    <property type="molecule type" value="Genomic_DNA"/>
</dbReference>
<reference evidence="2" key="1">
    <citation type="journal article" date="2023" name="Int. J. Syst. Evol. Microbiol.">
        <title>&lt;i&gt;Holtiella tumoricola&lt;/i&gt; gen. nov. sp. nov., isolated from a human clinical sample.</title>
        <authorList>
            <person name="Allen-Vercoe E."/>
            <person name="Daigneault M.C."/>
            <person name="Vancuren S.J."/>
            <person name="Cochrane K."/>
            <person name="O'Neal L.L."/>
            <person name="Sankaranarayanan K."/>
            <person name="Lawson P.A."/>
        </authorList>
    </citation>
    <scope>NUCLEOTIDE SEQUENCE</scope>
    <source>
        <strain evidence="2">CC70A</strain>
    </source>
</reference>
<feature type="transmembrane region" description="Helical" evidence="1">
    <location>
        <begin position="7"/>
        <end position="28"/>
    </location>
</feature>
<sequence length="284" mass="33400">MKIKKNILIILLIMALCVLVIIGCVYGMREYSITKANDKYEEHISESSEESIDKERLFKFAENILEETYRGKVALIDSRMTLLEADGHDRYLVKVESVGVNSKEKIDLYHYYMILQRTAQDELYMMPFGLESLVGEVEQIKEDVLISMLKVTNSWEMSQSEVLDKWNKSMENTYYNNLKQATEEINNMYYLQSLICFVNDYIYKNGENAFLPIGGDSVERELIDFAVREVKNREMQEENIVTVVGKLRVYGKEWIKDYKVEMMYTIEMDEQGNFNIEEQKGFIR</sequence>
<gene>
    <name evidence="2" type="ORF">PBV87_04280</name>
</gene>